<keyword evidence="1" id="KW-0645">Protease</keyword>
<keyword evidence="5" id="KW-0482">Metalloprotease</keyword>
<evidence type="ECO:0000256" key="5">
    <source>
        <dbReference type="ARBA" id="ARBA00023049"/>
    </source>
</evidence>
<dbReference type="GO" id="GO:0008237">
    <property type="term" value="F:metallopeptidase activity"/>
    <property type="evidence" value="ECO:0007669"/>
    <property type="project" value="UniProtKB-KW"/>
</dbReference>
<dbReference type="EMBL" id="CP119311">
    <property type="protein sequence ID" value="WEK35963.1"/>
    <property type="molecule type" value="Genomic_DNA"/>
</dbReference>
<dbReference type="SUPFAM" id="SSF102712">
    <property type="entry name" value="JAB1/MPN domain"/>
    <property type="match status" value="1"/>
</dbReference>
<evidence type="ECO:0000256" key="2">
    <source>
        <dbReference type="ARBA" id="ARBA00022723"/>
    </source>
</evidence>
<keyword evidence="4" id="KW-0862">Zinc</keyword>
<evidence type="ECO:0000256" key="1">
    <source>
        <dbReference type="ARBA" id="ARBA00022670"/>
    </source>
</evidence>
<feature type="domain" description="JAB" evidence="6">
    <location>
        <begin position="23"/>
        <end position="135"/>
    </location>
</feature>
<evidence type="ECO:0000256" key="3">
    <source>
        <dbReference type="ARBA" id="ARBA00022801"/>
    </source>
</evidence>
<organism evidence="7 8">
    <name type="scientific">Candidatus Pseudobacter hemicellulosilyticus</name>
    <dbReference type="NCBI Taxonomy" id="3121375"/>
    <lineage>
        <taxon>Bacteria</taxon>
        <taxon>Pseudomonadati</taxon>
        <taxon>Bacteroidota</taxon>
        <taxon>Chitinophagia</taxon>
        <taxon>Chitinophagales</taxon>
        <taxon>Chitinophagaceae</taxon>
        <taxon>Pseudobacter</taxon>
    </lineage>
</organism>
<sequence length="167" mass="19136">MQSIYQSSDKKLNVEIPFDIIEAIKQYSDTAGRNETGGILIGNYNNSHDTAQIKNVTGPPADSKSGRNWFYRGLKNLQTKLNEYWNKKQYYLGEWHYHPYSSPSPSTVDTSQMFKIAISSDYRCPEPVMLIIGGSRGKYQIAVFVFVRSDRMIELKMLPQVSHNKSE</sequence>
<accession>A0AAJ5WSV6</accession>
<dbReference type="AlphaFoldDB" id="A0AAJ5WSV6"/>
<dbReference type="Proteomes" id="UP001220610">
    <property type="component" value="Chromosome"/>
</dbReference>
<dbReference type="GO" id="GO:0006508">
    <property type="term" value="P:proteolysis"/>
    <property type="evidence" value="ECO:0007669"/>
    <property type="project" value="UniProtKB-KW"/>
</dbReference>
<gene>
    <name evidence="7" type="ORF">P0Y53_00495</name>
</gene>
<evidence type="ECO:0000256" key="4">
    <source>
        <dbReference type="ARBA" id="ARBA00022833"/>
    </source>
</evidence>
<keyword evidence="2" id="KW-0479">Metal-binding</keyword>
<dbReference type="Pfam" id="PF14464">
    <property type="entry name" value="Prok-JAB"/>
    <property type="match status" value="1"/>
</dbReference>
<protein>
    <submittedName>
        <fullName evidence="7">Mov34/MPN/PAD-1 family protein</fullName>
    </submittedName>
</protein>
<evidence type="ECO:0000313" key="8">
    <source>
        <dbReference type="Proteomes" id="UP001220610"/>
    </source>
</evidence>
<name>A0AAJ5WSV6_9BACT</name>
<dbReference type="Gene3D" id="3.40.140.10">
    <property type="entry name" value="Cytidine Deaminase, domain 2"/>
    <property type="match status" value="1"/>
</dbReference>
<dbReference type="InterPro" id="IPR028090">
    <property type="entry name" value="JAB_dom_prok"/>
</dbReference>
<dbReference type="GO" id="GO:0046872">
    <property type="term" value="F:metal ion binding"/>
    <property type="evidence" value="ECO:0007669"/>
    <property type="project" value="UniProtKB-KW"/>
</dbReference>
<evidence type="ECO:0000313" key="7">
    <source>
        <dbReference type="EMBL" id="WEK35963.1"/>
    </source>
</evidence>
<proteinExistence type="predicted"/>
<reference evidence="7" key="1">
    <citation type="submission" date="2023-03" db="EMBL/GenBank/DDBJ databases">
        <title>Andean soil-derived lignocellulolytic bacterial consortium as a source of novel taxa and putative plastic-active enzymes.</title>
        <authorList>
            <person name="Diaz-Garcia L."/>
            <person name="Chuvochina M."/>
            <person name="Feuerriegel G."/>
            <person name="Bunk B."/>
            <person name="Sproer C."/>
            <person name="Streit W.R."/>
            <person name="Rodriguez L.M."/>
            <person name="Overmann J."/>
            <person name="Jimenez D.J."/>
        </authorList>
    </citation>
    <scope>NUCLEOTIDE SEQUENCE</scope>
    <source>
        <strain evidence="7">MAG 7</strain>
    </source>
</reference>
<keyword evidence="3" id="KW-0378">Hydrolase</keyword>
<evidence type="ECO:0000259" key="6">
    <source>
        <dbReference type="Pfam" id="PF14464"/>
    </source>
</evidence>